<gene>
    <name evidence="9" type="ORF">D9Q98_007280</name>
</gene>
<dbReference type="PANTHER" id="PTHR31618:SF1">
    <property type="entry name" value="EF-HAND DOMAIN-CONTAINING PROTEIN"/>
    <property type="match status" value="1"/>
</dbReference>
<feature type="region of interest" description="Disordered" evidence="6">
    <location>
        <begin position="20"/>
        <end position="123"/>
    </location>
</feature>
<feature type="region of interest" description="Disordered" evidence="6">
    <location>
        <begin position="296"/>
        <end position="351"/>
    </location>
</feature>
<evidence type="ECO:0000256" key="3">
    <source>
        <dbReference type="ARBA" id="ARBA00022692"/>
    </source>
</evidence>
<feature type="transmembrane region" description="Helical" evidence="7">
    <location>
        <begin position="489"/>
        <end position="509"/>
    </location>
</feature>
<evidence type="ECO:0000256" key="1">
    <source>
        <dbReference type="ARBA" id="ARBA00004141"/>
    </source>
</evidence>
<feature type="transmembrane region" description="Helical" evidence="7">
    <location>
        <begin position="1076"/>
        <end position="1094"/>
    </location>
</feature>
<feature type="compositionally biased region" description="Low complexity" evidence="6">
    <location>
        <begin position="762"/>
        <end position="774"/>
    </location>
</feature>
<name>A0A9D4TKZ6_CHLVU</name>
<evidence type="ECO:0000259" key="8">
    <source>
        <dbReference type="PROSITE" id="PS50222"/>
    </source>
</evidence>
<feature type="region of interest" description="Disordered" evidence="6">
    <location>
        <begin position="683"/>
        <end position="809"/>
    </location>
</feature>
<reference evidence="9" key="2">
    <citation type="submission" date="2020-11" db="EMBL/GenBank/DDBJ databases">
        <authorList>
            <person name="Cecchin M."/>
            <person name="Marcolungo L."/>
            <person name="Rossato M."/>
            <person name="Girolomoni L."/>
            <person name="Cosentino E."/>
            <person name="Cuine S."/>
            <person name="Li-Beisson Y."/>
            <person name="Delledonne M."/>
            <person name="Ballottari M."/>
        </authorList>
    </citation>
    <scope>NUCLEOTIDE SEQUENCE</scope>
    <source>
        <strain evidence="9">211/11P</strain>
        <tissue evidence="9">Whole cell</tissue>
    </source>
</reference>
<comment type="similarity">
    <text evidence="2">Belongs to the MscS (TC 1.A.23) family.</text>
</comment>
<dbReference type="GO" id="GO:0005509">
    <property type="term" value="F:calcium ion binding"/>
    <property type="evidence" value="ECO:0007669"/>
    <property type="project" value="InterPro"/>
</dbReference>
<dbReference type="InterPro" id="IPR002048">
    <property type="entry name" value="EF_hand_dom"/>
</dbReference>
<feature type="compositionally biased region" description="Low complexity" evidence="6">
    <location>
        <begin position="184"/>
        <end position="196"/>
    </location>
</feature>
<dbReference type="EMBL" id="SIDB01000009">
    <property type="protein sequence ID" value="KAI3428453.1"/>
    <property type="molecule type" value="Genomic_DNA"/>
</dbReference>
<dbReference type="InterPro" id="IPR010920">
    <property type="entry name" value="LSM_dom_sf"/>
</dbReference>
<dbReference type="Gene3D" id="2.30.30.60">
    <property type="match status" value="1"/>
</dbReference>
<dbReference type="PROSITE" id="PS50222">
    <property type="entry name" value="EF_HAND_2"/>
    <property type="match status" value="1"/>
</dbReference>
<dbReference type="InterPro" id="IPR023408">
    <property type="entry name" value="MscS_beta-dom_sf"/>
</dbReference>
<comment type="subcellular location">
    <subcellularLocation>
        <location evidence="1">Membrane</location>
        <topology evidence="1">Multi-pass membrane protein</topology>
    </subcellularLocation>
</comment>
<dbReference type="InterPro" id="IPR016688">
    <property type="entry name" value="MscS-like_plants/fungi"/>
</dbReference>
<dbReference type="SUPFAM" id="SSF50182">
    <property type="entry name" value="Sm-like ribonucleoproteins"/>
    <property type="match status" value="1"/>
</dbReference>
<feature type="region of interest" description="Disordered" evidence="6">
    <location>
        <begin position="138"/>
        <end position="202"/>
    </location>
</feature>
<dbReference type="PANTHER" id="PTHR31618">
    <property type="entry name" value="MECHANOSENSITIVE ION CHANNEL PROTEIN 5"/>
    <property type="match status" value="1"/>
</dbReference>
<evidence type="ECO:0000313" key="9">
    <source>
        <dbReference type="EMBL" id="KAI3428453.1"/>
    </source>
</evidence>
<dbReference type="GO" id="GO:0005886">
    <property type="term" value="C:plasma membrane"/>
    <property type="evidence" value="ECO:0007669"/>
    <property type="project" value="TreeGrafter"/>
</dbReference>
<feature type="domain" description="EF-hand" evidence="8">
    <location>
        <begin position="995"/>
        <end position="1030"/>
    </location>
</feature>
<feature type="compositionally biased region" description="Basic and acidic residues" evidence="6">
    <location>
        <begin position="296"/>
        <end position="306"/>
    </location>
</feature>
<feature type="transmembrane region" description="Helical" evidence="7">
    <location>
        <begin position="374"/>
        <end position="399"/>
    </location>
</feature>
<accession>A0A9D4TKZ6</accession>
<feature type="transmembrane region" description="Helical" evidence="7">
    <location>
        <begin position="445"/>
        <end position="474"/>
    </location>
</feature>
<proteinExistence type="inferred from homology"/>
<evidence type="ECO:0000313" key="10">
    <source>
        <dbReference type="Proteomes" id="UP001055712"/>
    </source>
</evidence>
<evidence type="ECO:0000256" key="5">
    <source>
        <dbReference type="ARBA" id="ARBA00023136"/>
    </source>
</evidence>
<keyword evidence="5 7" id="KW-0472">Membrane</keyword>
<feature type="compositionally biased region" description="Low complexity" evidence="6">
    <location>
        <begin position="685"/>
        <end position="714"/>
    </location>
</feature>
<feature type="compositionally biased region" description="Polar residues" evidence="6">
    <location>
        <begin position="148"/>
        <end position="167"/>
    </location>
</feature>
<dbReference type="InterPro" id="IPR018247">
    <property type="entry name" value="EF_Hand_1_Ca_BS"/>
</dbReference>
<organism evidence="9 10">
    <name type="scientific">Chlorella vulgaris</name>
    <name type="common">Green alga</name>
    <dbReference type="NCBI Taxonomy" id="3077"/>
    <lineage>
        <taxon>Eukaryota</taxon>
        <taxon>Viridiplantae</taxon>
        <taxon>Chlorophyta</taxon>
        <taxon>core chlorophytes</taxon>
        <taxon>Trebouxiophyceae</taxon>
        <taxon>Chlorellales</taxon>
        <taxon>Chlorellaceae</taxon>
        <taxon>Chlorella clade</taxon>
        <taxon>Chlorella</taxon>
    </lineage>
</organism>
<reference evidence="9" key="1">
    <citation type="journal article" date="2019" name="Plant J.">
        <title>Chlorella vulgaris genome assembly and annotation reveals the molecular basis for metabolic acclimation to high light conditions.</title>
        <authorList>
            <person name="Cecchin M."/>
            <person name="Marcolungo L."/>
            <person name="Rossato M."/>
            <person name="Girolomoni L."/>
            <person name="Cosentino E."/>
            <person name="Cuine S."/>
            <person name="Li-Beisson Y."/>
            <person name="Delledonne M."/>
            <person name="Ballottari M."/>
        </authorList>
    </citation>
    <scope>NUCLEOTIDE SEQUENCE</scope>
    <source>
        <strain evidence="9">211/11P</strain>
    </source>
</reference>
<evidence type="ECO:0000256" key="4">
    <source>
        <dbReference type="ARBA" id="ARBA00022989"/>
    </source>
</evidence>
<evidence type="ECO:0000256" key="7">
    <source>
        <dbReference type="SAM" id="Phobius"/>
    </source>
</evidence>
<dbReference type="Pfam" id="PF00924">
    <property type="entry name" value="MS_channel_2nd"/>
    <property type="match status" value="1"/>
</dbReference>
<comment type="caution">
    <text evidence="9">The sequence shown here is derived from an EMBL/GenBank/DDBJ whole genome shotgun (WGS) entry which is preliminary data.</text>
</comment>
<evidence type="ECO:0000256" key="6">
    <source>
        <dbReference type="SAM" id="MobiDB-lite"/>
    </source>
</evidence>
<keyword evidence="4 7" id="KW-1133">Transmembrane helix</keyword>
<evidence type="ECO:0000256" key="2">
    <source>
        <dbReference type="ARBA" id="ARBA00008017"/>
    </source>
</evidence>
<sequence>MEHGSGFFVAAYALQGAGEDQHSSAGLDSFHSPAGAVHSGATGSSRFSHSAPHHEAARTSSHHSIPRSIPSTTASMAASDRGSPSLSPLGSLSPPPSPTHHLTPRGSQHDSRSTSQAAAQLAAPAAACMEGAISGRGAGWEIEGEPSPHSQPSLTFATLQRPQQCPQSPVLGGTPLPGSPSPLPQLSMPQQQGQQQHPHRTLSPDSVALLACVAAADASQRASVQSGSAASFHHLPHMLSYGYGAPSASEMQRRVTSSTVLSHQPLHNAAAAGLAAAGAAAAEVTRLQLAAGDRQRRQAADLKDEQQAAEELAGAGAAGGGAHEEGQEGEEGEGGKLLSAEPSGSQRLTSDGDELGLVEMAEGRQVPWYKRLGFWGRAVSLGVSLTFFLAGIVALVVWPDVKLAGFNLWRWFFFLGCWPIIYWGSVWTMWALTKFCECRLFSARTAVYFLVGTRGALMLVMRSCLVLAAFAALFQTQPDLDNDATVQKVFQFLIKLLGCAALMTVGNLIKKVVIKLLAAHFHKEAHFQRMQEALRKEYFLSILSQPREHRDSMNSQAQGAAMPSAKSFAKRWLSRQLISKSAAAMHSLPTMVRSFSRHHRKRSQSDSLLVDGRQLSDGAMAGLVGEHASMVRMSAAKAAGSQAVEKSNQSATAALTSINVVASAGVEASFRSMPNLERVSRMVGHSHGSIHGPSHLAPHAQHQPQPQHLLQHLQRQSGGPEAAHTAGNVAGSAGSQQAPRRSDLQSRLATGAAAAVTDHSPLRPASRLSRSVVAGFQGGGGTSIDGDEDLTPAAGGCPLPPGQQQPARPHLARQLGLLPLTRGSAHGGEGQGGDAGASEAAALRQLRFSLASRQHSGVSSSLAAARQSYAFRARDASRQGSLASLHSLRGDGGKTAPPLQQLLDLEQTREQLRARHRRTSIVQMPPEELEKMHHIEKHIRKNQLKFTLTDQLGKGQAGVDDNELEAKRVAFYLYHNLRASRKRKWIQQSDLEDFLPPQQAAEAFLYLDIDGNGRISAREVRESVVNIFQERAHLALTLRDTKSVISKLERLLGAIIHTLFIFFYLAIFKIDVTQAWLTFSSIMLAFTFIFGNSIRTIFECVVWLFVVHPYDVGDTLVITGENHKVEEITLLNTVLSRWDGGRIYFPNSRLNTEQLLNLSRSSNKGETLKLSLDLSTSLEIVEMLRASVEDHVKGNPTDFSGASSVNVRALGDPMKLAIGIYYEYSHNGVDAGRCSRARSALYMVVAAALNAAHVQFTLPPFQGDPSTARAHTALEAQAELTAGMGLTPILTAAA</sequence>
<dbReference type="InterPro" id="IPR006685">
    <property type="entry name" value="MscS_channel_2nd"/>
</dbReference>
<dbReference type="GO" id="GO:0008381">
    <property type="term" value="F:mechanosensitive monoatomic ion channel activity"/>
    <property type="evidence" value="ECO:0007669"/>
    <property type="project" value="TreeGrafter"/>
</dbReference>
<keyword evidence="3 7" id="KW-0812">Transmembrane</keyword>
<keyword evidence="10" id="KW-1185">Reference proteome</keyword>
<dbReference type="Proteomes" id="UP001055712">
    <property type="component" value="Unassembled WGS sequence"/>
</dbReference>
<feature type="transmembrane region" description="Helical" evidence="7">
    <location>
        <begin position="1051"/>
        <end position="1070"/>
    </location>
</feature>
<feature type="transmembrane region" description="Helical" evidence="7">
    <location>
        <begin position="411"/>
        <end position="433"/>
    </location>
</feature>
<dbReference type="PROSITE" id="PS00018">
    <property type="entry name" value="EF_HAND_1"/>
    <property type="match status" value="1"/>
</dbReference>
<dbReference type="OrthoDB" id="544685at2759"/>
<dbReference type="GO" id="GO:0006820">
    <property type="term" value="P:monoatomic anion transport"/>
    <property type="evidence" value="ECO:0007669"/>
    <property type="project" value="TreeGrafter"/>
</dbReference>
<feature type="compositionally biased region" description="Low complexity" evidence="6">
    <location>
        <begin position="82"/>
        <end position="92"/>
    </location>
</feature>
<protein>
    <recommendedName>
        <fullName evidence="8">EF-hand domain-containing protein</fullName>
    </recommendedName>
</protein>